<accession>A0A9W6WYX4</accession>
<evidence type="ECO:0000313" key="4">
    <source>
        <dbReference type="Proteomes" id="UP001165083"/>
    </source>
</evidence>
<proteinExistence type="predicted"/>
<dbReference type="AlphaFoldDB" id="A0A9W6WYX4"/>
<feature type="compositionally biased region" description="Basic and acidic residues" evidence="1">
    <location>
        <begin position="100"/>
        <end position="115"/>
    </location>
</feature>
<keyword evidence="4" id="KW-1185">Reference proteome</keyword>
<sequence>MELFPCLVSGRSKKDNLRKSYSPKKNNANPIAEYSTLYPETNSASASGKSNGCRFVSAKHDIKKLKRRGKRGKQYHTVFCAKTIEIKFKDKNKINNNFGCDRKVSREKPEREQSFRGKPRVSTAQDKKPFNKRSFKPGHYAPVEQSKEGHVLLLQKTWSFQARLQEAEERSGKRPTTPVEEGPDVDTVFKPELTGYPWSVNRTPFRCEGSKRGDVSTAVEVITRAEDRDRQVDLTASLFTLLKKKNLRNSKITLNASQLNNFKELMKRLKDTPVLHLPDFTKQMHLRTDASQFAVGGVLFQVVDGAERPIAFTSRKMKSAKLKYPNQQQELLAIVNALAAFQIYCLNPIKKKLNDNMM</sequence>
<dbReference type="InterPro" id="IPR051320">
    <property type="entry name" value="Viral_Replic_Matur_Polypro"/>
</dbReference>
<dbReference type="Proteomes" id="UP001165083">
    <property type="component" value="Unassembled WGS sequence"/>
</dbReference>
<organism evidence="3 4">
    <name type="scientific">Phytophthora lilii</name>
    <dbReference type="NCBI Taxonomy" id="2077276"/>
    <lineage>
        <taxon>Eukaryota</taxon>
        <taxon>Sar</taxon>
        <taxon>Stramenopiles</taxon>
        <taxon>Oomycota</taxon>
        <taxon>Peronosporomycetes</taxon>
        <taxon>Peronosporales</taxon>
        <taxon>Peronosporaceae</taxon>
        <taxon>Phytophthora</taxon>
    </lineage>
</organism>
<feature type="region of interest" description="Disordered" evidence="1">
    <location>
        <begin position="164"/>
        <end position="186"/>
    </location>
</feature>
<evidence type="ECO:0000259" key="2">
    <source>
        <dbReference type="Pfam" id="PF17919"/>
    </source>
</evidence>
<protein>
    <submittedName>
        <fullName evidence="3">Unnamed protein product</fullName>
    </submittedName>
</protein>
<evidence type="ECO:0000256" key="1">
    <source>
        <dbReference type="SAM" id="MobiDB-lite"/>
    </source>
</evidence>
<dbReference type="PANTHER" id="PTHR33064">
    <property type="entry name" value="POL PROTEIN"/>
    <property type="match status" value="1"/>
</dbReference>
<feature type="domain" description="Reverse transcriptase/retrotransposon-derived protein RNase H-like" evidence="2">
    <location>
        <begin position="257"/>
        <end position="346"/>
    </location>
</feature>
<dbReference type="Pfam" id="PF17919">
    <property type="entry name" value="RT_RNaseH_2"/>
    <property type="match status" value="1"/>
</dbReference>
<dbReference type="InterPro" id="IPR043502">
    <property type="entry name" value="DNA/RNA_pol_sf"/>
</dbReference>
<comment type="caution">
    <text evidence="3">The sequence shown here is derived from an EMBL/GenBank/DDBJ whole genome shotgun (WGS) entry which is preliminary data.</text>
</comment>
<dbReference type="EMBL" id="BSXW01000470">
    <property type="protein sequence ID" value="GMF23305.1"/>
    <property type="molecule type" value="Genomic_DNA"/>
</dbReference>
<name>A0A9W6WYX4_9STRA</name>
<reference evidence="3" key="1">
    <citation type="submission" date="2023-04" db="EMBL/GenBank/DDBJ databases">
        <title>Phytophthora lilii NBRC 32176.</title>
        <authorList>
            <person name="Ichikawa N."/>
            <person name="Sato H."/>
            <person name="Tonouchi N."/>
        </authorList>
    </citation>
    <scope>NUCLEOTIDE SEQUENCE</scope>
    <source>
        <strain evidence="3">NBRC 32176</strain>
    </source>
</reference>
<dbReference type="Gene3D" id="3.10.20.370">
    <property type="match status" value="1"/>
</dbReference>
<dbReference type="PANTHER" id="PTHR33064:SF37">
    <property type="entry name" value="RIBONUCLEASE H"/>
    <property type="match status" value="1"/>
</dbReference>
<gene>
    <name evidence="3" type="ORF">Plil01_000939500</name>
</gene>
<evidence type="ECO:0000313" key="3">
    <source>
        <dbReference type="EMBL" id="GMF23305.1"/>
    </source>
</evidence>
<dbReference type="OrthoDB" id="116840at2759"/>
<dbReference type="SUPFAM" id="SSF56672">
    <property type="entry name" value="DNA/RNA polymerases"/>
    <property type="match status" value="1"/>
</dbReference>
<dbReference type="InterPro" id="IPR041577">
    <property type="entry name" value="RT_RNaseH_2"/>
</dbReference>
<feature type="region of interest" description="Disordered" evidence="1">
    <location>
        <begin position="97"/>
        <end position="142"/>
    </location>
</feature>